<feature type="domain" description="Putative glutamine amidotransferase" evidence="1">
    <location>
        <begin position="4"/>
        <end position="242"/>
    </location>
</feature>
<protein>
    <submittedName>
        <fullName evidence="2">Glutamine amidotransferase</fullName>
    </submittedName>
</protein>
<dbReference type="SUPFAM" id="SSF52317">
    <property type="entry name" value="Class I glutamine amidotransferase-like"/>
    <property type="match status" value="1"/>
</dbReference>
<dbReference type="PANTHER" id="PTHR37947">
    <property type="entry name" value="BLL2462 PROTEIN"/>
    <property type="match status" value="1"/>
</dbReference>
<keyword evidence="3" id="KW-1185">Reference proteome</keyword>
<sequence length="242" mass="26097">MTNVLLAGESWVTVQFEIKGRNVLQDSQYGEAADRFVSTLEEVGASVTYQPCHVAAESFPRTTAELDEYDLVILSDVGADTLQITDRVADGDTDVDRCALLAEWVREGGALGMVGGYMSFAGKGGQARYGRTPVADVLPVEVSAGDDRVETPDGAVPRNEGVPCEDLPAEWPHVLGYNRTVAKSDADVWATVRGDPFLAVGDYGDGSSFAYATDCAPHWAPEGLLSWDHLPTLWSRVLDRVT</sequence>
<comment type="caution">
    <text evidence="2">The sequence shown here is derived from an EMBL/GenBank/DDBJ whole genome shotgun (WGS) entry which is preliminary data.</text>
</comment>
<organism evidence="2 3">
    <name type="scientific">Halorussus aquaticus</name>
    <dbReference type="NCBI Taxonomy" id="2953748"/>
    <lineage>
        <taxon>Archaea</taxon>
        <taxon>Methanobacteriati</taxon>
        <taxon>Methanobacteriota</taxon>
        <taxon>Stenosarchaea group</taxon>
        <taxon>Halobacteria</taxon>
        <taxon>Halobacteriales</taxon>
        <taxon>Haladaptataceae</taxon>
        <taxon>Halorussus</taxon>
    </lineage>
</organism>
<dbReference type="PANTHER" id="PTHR37947:SF1">
    <property type="entry name" value="BLL2462 PROTEIN"/>
    <property type="match status" value="1"/>
</dbReference>
<proteinExistence type="predicted"/>
<name>A0ABD5Q8C8_9EURY</name>
<evidence type="ECO:0000313" key="2">
    <source>
        <dbReference type="EMBL" id="MFC4826870.1"/>
    </source>
</evidence>
<evidence type="ECO:0000313" key="3">
    <source>
        <dbReference type="Proteomes" id="UP001595945"/>
    </source>
</evidence>
<dbReference type="Proteomes" id="UP001595945">
    <property type="component" value="Unassembled WGS sequence"/>
</dbReference>
<evidence type="ECO:0000259" key="1">
    <source>
        <dbReference type="Pfam" id="PF07090"/>
    </source>
</evidence>
<dbReference type="RefSeq" id="WP_254270506.1">
    <property type="nucleotide sequence ID" value="NZ_CP100402.1"/>
</dbReference>
<dbReference type="EMBL" id="JBHSHT010000004">
    <property type="protein sequence ID" value="MFC4826870.1"/>
    <property type="molecule type" value="Genomic_DNA"/>
</dbReference>
<dbReference type="AlphaFoldDB" id="A0ABD5Q8C8"/>
<accession>A0ABD5Q8C8</accession>
<dbReference type="InterPro" id="IPR010768">
    <property type="entry name" value="GATase1-like"/>
</dbReference>
<dbReference type="Gene3D" id="3.40.50.880">
    <property type="match status" value="1"/>
</dbReference>
<reference evidence="2 3" key="1">
    <citation type="journal article" date="2019" name="Int. J. Syst. Evol. Microbiol.">
        <title>The Global Catalogue of Microorganisms (GCM) 10K type strain sequencing project: providing services to taxonomists for standard genome sequencing and annotation.</title>
        <authorList>
            <consortium name="The Broad Institute Genomics Platform"/>
            <consortium name="The Broad Institute Genome Sequencing Center for Infectious Disease"/>
            <person name="Wu L."/>
            <person name="Ma J."/>
        </authorList>
    </citation>
    <scope>NUCLEOTIDE SEQUENCE [LARGE SCALE GENOMIC DNA]</scope>
    <source>
        <strain evidence="2 3">XZYJ18</strain>
    </source>
</reference>
<dbReference type="Pfam" id="PF07090">
    <property type="entry name" value="GATase1_like"/>
    <property type="match status" value="1"/>
</dbReference>
<dbReference type="InterPro" id="IPR029062">
    <property type="entry name" value="Class_I_gatase-like"/>
</dbReference>
<keyword evidence="2" id="KW-0315">Glutamine amidotransferase</keyword>
<gene>
    <name evidence="2" type="ORF">ACFO9K_21710</name>
</gene>
<dbReference type="CDD" id="cd03143">
    <property type="entry name" value="A4_beta-galactosidase_middle_domain"/>
    <property type="match status" value="1"/>
</dbReference>
<dbReference type="GeneID" id="73047577"/>